<reference evidence="3" key="2">
    <citation type="journal article" date="2024" name="Plant">
        <title>Genomic evolution and insights into agronomic trait innovations of Sesamum species.</title>
        <authorList>
            <person name="Miao H."/>
            <person name="Wang L."/>
            <person name="Qu L."/>
            <person name="Liu H."/>
            <person name="Sun Y."/>
            <person name="Le M."/>
            <person name="Wang Q."/>
            <person name="Wei S."/>
            <person name="Zheng Y."/>
            <person name="Lin W."/>
            <person name="Duan Y."/>
            <person name="Cao H."/>
            <person name="Xiong S."/>
            <person name="Wang X."/>
            <person name="Wei L."/>
            <person name="Li C."/>
            <person name="Ma Q."/>
            <person name="Ju M."/>
            <person name="Zhao R."/>
            <person name="Li G."/>
            <person name="Mu C."/>
            <person name="Tian Q."/>
            <person name="Mei H."/>
            <person name="Zhang T."/>
            <person name="Gao T."/>
            <person name="Zhang H."/>
        </authorList>
    </citation>
    <scope>NUCLEOTIDE SEQUENCE</scope>
    <source>
        <strain evidence="3">K16</strain>
    </source>
</reference>
<comment type="caution">
    <text evidence="3">The sequence shown here is derived from an EMBL/GenBank/DDBJ whole genome shotgun (WGS) entry which is preliminary data.</text>
</comment>
<dbReference type="Gene3D" id="3.30.420.10">
    <property type="entry name" value="Ribonuclease H-like superfamily/Ribonuclease H"/>
    <property type="match status" value="1"/>
</dbReference>
<dbReference type="InterPro" id="IPR044730">
    <property type="entry name" value="RNase_H-like_dom_plant"/>
</dbReference>
<feature type="domain" description="RNase H type-1" evidence="2">
    <location>
        <begin position="22"/>
        <end position="111"/>
    </location>
</feature>
<evidence type="ECO:0000313" key="4">
    <source>
        <dbReference type="Proteomes" id="UP001289374"/>
    </source>
</evidence>
<keyword evidence="4" id="KW-1185">Reference proteome</keyword>
<dbReference type="GO" id="GO:0003676">
    <property type="term" value="F:nucleic acid binding"/>
    <property type="evidence" value="ECO:0007669"/>
    <property type="project" value="InterPro"/>
</dbReference>
<reference evidence="3" key="1">
    <citation type="submission" date="2020-06" db="EMBL/GenBank/DDBJ databases">
        <authorList>
            <person name="Li T."/>
            <person name="Hu X."/>
            <person name="Zhang T."/>
            <person name="Song X."/>
            <person name="Zhang H."/>
            <person name="Dai N."/>
            <person name="Sheng W."/>
            <person name="Hou X."/>
            <person name="Wei L."/>
        </authorList>
    </citation>
    <scope>NUCLEOTIDE SEQUENCE</scope>
    <source>
        <strain evidence="3">K16</strain>
        <tissue evidence="3">Leaf</tissue>
    </source>
</reference>
<dbReference type="Proteomes" id="UP001289374">
    <property type="component" value="Unassembled WGS sequence"/>
</dbReference>
<dbReference type="InterPro" id="IPR012337">
    <property type="entry name" value="RNaseH-like_sf"/>
</dbReference>
<dbReference type="GO" id="GO:0004523">
    <property type="term" value="F:RNA-DNA hybrid ribonuclease activity"/>
    <property type="evidence" value="ECO:0007669"/>
    <property type="project" value="InterPro"/>
</dbReference>
<dbReference type="InterPro" id="IPR002156">
    <property type="entry name" value="RNaseH_domain"/>
</dbReference>
<dbReference type="PANTHER" id="PTHR47074">
    <property type="entry name" value="BNAC02G40300D PROTEIN"/>
    <property type="match status" value="1"/>
</dbReference>
<feature type="region of interest" description="Disordered" evidence="1">
    <location>
        <begin position="470"/>
        <end position="498"/>
    </location>
</feature>
<sequence>MEEQLWIIVENAAAQAGTIKINFDGPVLHKGCKVGIGRVARDSTGSVLAWFSRKYQRQVNGEIAEALAAREAVDLAIRHGWNRILIEGDCLNLINKLNRYEPDQSYTILWLKLTFDFCFYWWIEWQNHQQPQLQPRIKDLNMNQRAIRRSLGPKSKLGFLTRECVKPWIKADCMVASWILRTISKDIDQAYMYTESAISLWIDLESRQRQVQLDYPGNVINTAMQVRHDNVQNFIKRKEVDKKLLCCDHCHKQGRKKKLALKFMNIQIGLKELMTKGKGLNEGAYTAAAYVQKTDARNQAWIINTNDLNELVKAEEMTLQDQRTREVLAIGKQIGNLHVIDRESVPSSHCIPIQSIPILKICVVLLSRLIMIYGINGWDMLHIILPTPTLNWKSPYELLYRTPPSYDHLKSFGCLCFASNVLPQKSKFDPRAFHMSLLVMLKTIKESTTPTLPIPILDSETSSTQSTVSFISSSSSSPIPQSPSPVTLPPNESLSIPI</sequence>
<dbReference type="InterPro" id="IPR052929">
    <property type="entry name" value="RNase_H-like_EbsB-rel"/>
</dbReference>
<evidence type="ECO:0000313" key="3">
    <source>
        <dbReference type="EMBL" id="KAK4410281.1"/>
    </source>
</evidence>
<feature type="compositionally biased region" description="Low complexity" evidence="1">
    <location>
        <begin position="470"/>
        <end position="479"/>
    </location>
</feature>
<accession>A0AAE1XF52</accession>
<dbReference type="EMBL" id="JACGWL010000001">
    <property type="protein sequence ID" value="KAK4410281.1"/>
    <property type="molecule type" value="Genomic_DNA"/>
</dbReference>
<protein>
    <recommendedName>
        <fullName evidence="2">RNase H type-1 domain-containing protein</fullName>
    </recommendedName>
</protein>
<dbReference type="PANTHER" id="PTHR47074:SF11">
    <property type="entry name" value="REVERSE TRANSCRIPTASE-LIKE PROTEIN"/>
    <property type="match status" value="1"/>
</dbReference>
<dbReference type="CDD" id="cd06222">
    <property type="entry name" value="RNase_H_like"/>
    <property type="match status" value="1"/>
</dbReference>
<dbReference type="InterPro" id="IPR036397">
    <property type="entry name" value="RNaseH_sf"/>
</dbReference>
<evidence type="ECO:0000259" key="2">
    <source>
        <dbReference type="Pfam" id="PF13456"/>
    </source>
</evidence>
<proteinExistence type="predicted"/>
<dbReference type="AlphaFoldDB" id="A0AAE1XF52"/>
<evidence type="ECO:0000256" key="1">
    <source>
        <dbReference type="SAM" id="MobiDB-lite"/>
    </source>
</evidence>
<dbReference type="Pfam" id="PF13456">
    <property type="entry name" value="RVT_3"/>
    <property type="match status" value="1"/>
</dbReference>
<dbReference type="SUPFAM" id="SSF53098">
    <property type="entry name" value="Ribonuclease H-like"/>
    <property type="match status" value="1"/>
</dbReference>
<name>A0AAE1XF52_9LAMI</name>
<organism evidence="3 4">
    <name type="scientific">Sesamum angolense</name>
    <dbReference type="NCBI Taxonomy" id="2727404"/>
    <lineage>
        <taxon>Eukaryota</taxon>
        <taxon>Viridiplantae</taxon>
        <taxon>Streptophyta</taxon>
        <taxon>Embryophyta</taxon>
        <taxon>Tracheophyta</taxon>
        <taxon>Spermatophyta</taxon>
        <taxon>Magnoliopsida</taxon>
        <taxon>eudicotyledons</taxon>
        <taxon>Gunneridae</taxon>
        <taxon>Pentapetalae</taxon>
        <taxon>asterids</taxon>
        <taxon>lamiids</taxon>
        <taxon>Lamiales</taxon>
        <taxon>Pedaliaceae</taxon>
        <taxon>Sesamum</taxon>
    </lineage>
</organism>
<gene>
    <name evidence="3" type="ORF">Sango_0101100</name>
</gene>